<keyword evidence="2" id="KW-1185">Reference proteome</keyword>
<comment type="caution">
    <text evidence="1">The sequence shown here is derived from an EMBL/GenBank/DDBJ whole genome shotgun (WGS) entry which is preliminary data.</text>
</comment>
<reference evidence="1 2" key="1">
    <citation type="journal article" date="2021" name="BMC Genomics">
        <title>Datura genome reveals duplications of psychoactive alkaloid biosynthetic genes and high mutation rate following tissue culture.</title>
        <authorList>
            <person name="Rajewski A."/>
            <person name="Carter-House D."/>
            <person name="Stajich J."/>
            <person name="Litt A."/>
        </authorList>
    </citation>
    <scope>NUCLEOTIDE SEQUENCE [LARGE SCALE GENOMIC DNA]</scope>
    <source>
        <strain evidence="1">AR-01</strain>
    </source>
</reference>
<organism evidence="1 2">
    <name type="scientific">Datura stramonium</name>
    <name type="common">Jimsonweed</name>
    <name type="synonym">Common thornapple</name>
    <dbReference type="NCBI Taxonomy" id="4076"/>
    <lineage>
        <taxon>Eukaryota</taxon>
        <taxon>Viridiplantae</taxon>
        <taxon>Streptophyta</taxon>
        <taxon>Embryophyta</taxon>
        <taxon>Tracheophyta</taxon>
        <taxon>Spermatophyta</taxon>
        <taxon>Magnoliopsida</taxon>
        <taxon>eudicotyledons</taxon>
        <taxon>Gunneridae</taxon>
        <taxon>Pentapetalae</taxon>
        <taxon>asterids</taxon>
        <taxon>lamiids</taxon>
        <taxon>Solanales</taxon>
        <taxon>Solanaceae</taxon>
        <taxon>Solanoideae</taxon>
        <taxon>Datureae</taxon>
        <taxon>Datura</taxon>
    </lineage>
</organism>
<evidence type="ECO:0000313" key="1">
    <source>
        <dbReference type="EMBL" id="MCD7448835.1"/>
    </source>
</evidence>
<gene>
    <name evidence="1" type="ORF">HAX54_046681</name>
</gene>
<proteinExistence type="predicted"/>
<dbReference type="Proteomes" id="UP000823775">
    <property type="component" value="Unassembled WGS sequence"/>
</dbReference>
<evidence type="ECO:0000313" key="2">
    <source>
        <dbReference type="Proteomes" id="UP000823775"/>
    </source>
</evidence>
<dbReference type="EMBL" id="JACEIK010000074">
    <property type="protein sequence ID" value="MCD7448835.1"/>
    <property type="molecule type" value="Genomic_DNA"/>
</dbReference>
<protein>
    <submittedName>
        <fullName evidence="1">Uncharacterized protein</fullName>
    </submittedName>
</protein>
<name>A0ABS8RS05_DATST</name>
<feature type="non-terminal residue" evidence="1">
    <location>
        <position position="54"/>
    </location>
</feature>
<sequence length="54" mass="5641">MASLARHHLNCFVVGGISDFGDLTSIGTGGSQVLTLVPPVHLPLIEAMKTILPD</sequence>
<accession>A0ABS8RS05</accession>